<reference evidence="4" key="1">
    <citation type="submission" date="2018-07" db="EMBL/GenBank/DDBJ databases">
        <authorList>
            <person name="Liu B.-T."/>
            <person name="Du Z."/>
        </authorList>
    </citation>
    <scope>NUCLEOTIDE SEQUENCE [LARGE SCALE GENOMIC DNA]</scope>
    <source>
        <strain evidence="4">XYN52</strain>
    </source>
</reference>
<keyword evidence="2" id="KW-0479">Metal-binding</keyword>
<dbReference type="PANTHER" id="PTHR10291">
    <property type="entry name" value="DEHYDRODOLICHYL DIPHOSPHATE SYNTHASE FAMILY MEMBER"/>
    <property type="match status" value="1"/>
</dbReference>
<comment type="subunit">
    <text evidence="2">Homodimer.</text>
</comment>
<feature type="binding site" evidence="2">
    <location>
        <position position="32"/>
    </location>
    <ligand>
        <name>substrate</name>
    </ligand>
</feature>
<dbReference type="EC" id="2.5.1.-" evidence="2"/>
<feature type="binding site" evidence="2">
    <location>
        <position position="40"/>
    </location>
    <ligand>
        <name>substrate</name>
    </ligand>
</feature>
<dbReference type="GO" id="GO:0016094">
    <property type="term" value="P:polyprenol biosynthetic process"/>
    <property type="evidence" value="ECO:0007669"/>
    <property type="project" value="TreeGrafter"/>
</dbReference>
<feature type="active site" evidence="2">
    <location>
        <position position="27"/>
    </location>
</feature>
<dbReference type="Pfam" id="PF01255">
    <property type="entry name" value="Prenyltransf"/>
    <property type="match status" value="1"/>
</dbReference>
<evidence type="ECO:0000256" key="2">
    <source>
        <dbReference type="HAMAP-Rule" id="MF_01139"/>
    </source>
</evidence>
<organism evidence="3 4">
    <name type="scientific">Pelagibacterium lacus</name>
    <dbReference type="NCBI Taxonomy" id="2282655"/>
    <lineage>
        <taxon>Bacteria</taxon>
        <taxon>Pseudomonadati</taxon>
        <taxon>Pseudomonadota</taxon>
        <taxon>Alphaproteobacteria</taxon>
        <taxon>Hyphomicrobiales</taxon>
        <taxon>Devosiaceae</taxon>
        <taxon>Pelagibacterium</taxon>
    </lineage>
</organism>
<accession>A0A369VZ35</accession>
<comment type="function">
    <text evidence="2">Catalyzes the condensation of isopentenyl diphosphate (IPP) with allylic pyrophosphates generating different type of terpenoids.</text>
</comment>
<dbReference type="EMBL" id="QQNH01000043">
    <property type="protein sequence ID" value="RDE07664.1"/>
    <property type="molecule type" value="Genomic_DNA"/>
</dbReference>
<dbReference type="AlphaFoldDB" id="A0A369VZ35"/>
<dbReference type="PANTHER" id="PTHR10291:SF0">
    <property type="entry name" value="DEHYDRODOLICHYL DIPHOSPHATE SYNTHASE 2"/>
    <property type="match status" value="1"/>
</dbReference>
<dbReference type="Gene3D" id="3.40.1180.10">
    <property type="entry name" value="Decaprenyl diphosphate synthase-like"/>
    <property type="match status" value="1"/>
</dbReference>
<feature type="binding site" evidence="2">
    <location>
        <begin position="72"/>
        <end position="74"/>
    </location>
    <ligand>
        <name>substrate</name>
    </ligand>
</feature>
<feature type="binding site" evidence="2">
    <location>
        <position position="195"/>
    </location>
    <ligand>
        <name>substrate</name>
    </ligand>
</feature>
<dbReference type="InterPro" id="IPR001441">
    <property type="entry name" value="UPP_synth-like"/>
</dbReference>
<dbReference type="HAMAP" id="MF_01139">
    <property type="entry name" value="ISPT"/>
    <property type="match status" value="1"/>
</dbReference>
<evidence type="ECO:0000313" key="4">
    <source>
        <dbReference type="Proteomes" id="UP000253759"/>
    </source>
</evidence>
<feature type="binding site" evidence="2">
    <location>
        <begin position="28"/>
        <end position="31"/>
    </location>
    <ligand>
        <name>substrate</name>
    </ligand>
</feature>
<dbReference type="InterPro" id="IPR018520">
    <property type="entry name" value="UPP_synth-like_CS"/>
</dbReference>
<dbReference type="GO" id="GO:0045547">
    <property type="term" value="F:ditrans,polycis-polyprenyl diphosphate synthase [(2E,6E)-farnesyl diphosphate specific] activity"/>
    <property type="evidence" value="ECO:0007669"/>
    <property type="project" value="TreeGrafter"/>
</dbReference>
<dbReference type="FunFam" id="3.40.1180.10:FF:000001">
    <property type="entry name" value="(2E,6E)-farnesyl-diphosphate-specific ditrans,polycis-undecaprenyl-diphosphate synthase"/>
    <property type="match status" value="1"/>
</dbReference>
<comment type="cofactor">
    <cofactor evidence="2">
        <name>Mg(2+)</name>
        <dbReference type="ChEBI" id="CHEBI:18420"/>
    </cofactor>
    <text evidence="2">Binds 2 magnesium ions per subunit.</text>
</comment>
<dbReference type="RefSeq" id="WP_114647093.1">
    <property type="nucleotide sequence ID" value="NZ_QQNH01000043.1"/>
</dbReference>
<name>A0A369VZ35_9HYPH</name>
<feature type="binding site" evidence="2">
    <location>
        <position position="214"/>
    </location>
    <ligand>
        <name>Mg(2+)</name>
        <dbReference type="ChEBI" id="CHEBI:18420"/>
    </ligand>
</feature>
<sequence>MWNRLAPARPAGEPPSGRFFHLAIIMDGNGRWAQLRGRPRPVGHRRGAEQVRKILRALPEMGVSHFTIYAFSTENWKRSNQEVLALMSLFERYIRREAQELHDSGVRVRFIGDRERLSERLQRMMGSLESLTEANSGLVFNIAINYGGRDEIVRAARAIAASLQDSGLAPEAITEELISNNLDLAGQPEPDLVIRTGGHLRVSNFLLWHSAYAEYVFTETLWPDFEVEELRNTLETAMQRKRNFGAA</sequence>
<feature type="active site" description="Proton acceptor" evidence="2">
    <location>
        <position position="75"/>
    </location>
</feature>
<dbReference type="Proteomes" id="UP000253759">
    <property type="component" value="Unassembled WGS sequence"/>
</dbReference>
<dbReference type="NCBIfam" id="TIGR00055">
    <property type="entry name" value="uppS"/>
    <property type="match status" value="1"/>
</dbReference>
<proteinExistence type="inferred from homology"/>
<comment type="caution">
    <text evidence="3">The sequence shown here is derived from an EMBL/GenBank/DDBJ whole genome shotgun (WGS) entry which is preliminary data.</text>
</comment>
<feature type="binding site" evidence="2">
    <location>
        <position position="78"/>
    </location>
    <ligand>
        <name>substrate</name>
    </ligand>
</feature>
<dbReference type="GO" id="GO:0000287">
    <property type="term" value="F:magnesium ion binding"/>
    <property type="evidence" value="ECO:0007669"/>
    <property type="project" value="UniProtKB-UniRule"/>
</dbReference>
<gene>
    <name evidence="3" type="primary">uppS</name>
    <name evidence="3" type="ORF">DVH29_15505</name>
</gene>
<keyword evidence="1 2" id="KW-0808">Transferase</keyword>
<dbReference type="PROSITE" id="PS01066">
    <property type="entry name" value="UPP_SYNTHASE"/>
    <property type="match status" value="1"/>
</dbReference>
<dbReference type="InterPro" id="IPR036424">
    <property type="entry name" value="UPP_synth-like_sf"/>
</dbReference>
<feature type="binding site" evidence="2">
    <location>
        <position position="44"/>
    </location>
    <ligand>
        <name>substrate</name>
    </ligand>
</feature>
<dbReference type="SUPFAM" id="SSF64005">
    <property type="entry name" value="Undecaprenyl diphosphate synthase"/>
    <property type="match status" value="1"/>
</dbReference>
<dbReference type="CDD" id="cd00475">
    <property type="entry name" value="Cis_IPPS"/>
    <property type="match status" value="1"/>
</dbReference>
<dbReference type="OrthoDB" id="4191603at2"/>
<comment type="similarity">
    <text evidence="2">Belongs to the UPP synthase family.</text>
</comment>
<feature type="binding site" evidence="2">
    <location>
        <position position="76"/>
    </location>
    <ligand>
        <name>substrate</name>
    </ligand>
</feature>
<keyword evidence="4" id="KW-1185">Reference proteome</keyword>
<protein>
    <recommendedName>
        <fullName evidence="2">Isoprenyl transferase</fullName>
        <ecNumber evidence="2">2.5.1.-</ecNumber>
    </recommendedName>
</protein>
<evidence type="ECO:0000256" key="1">
    <source>
        <dbReference type="ARBA" id="ARBA00022679"/>
    </source>
</evidence>
<keyword evidence="2" id="KW-0460">Magnesium</keyword>
<feature type="binding site" evidence="2">
    <location>
        <begin position="201"/>
        <end position="203"/>
    </location>
    <ligand>
        <name>substrate</name>
    </ligand>
</feature>
<evidence type="ECO:0000313" key="3">
    <source>
        <dbReference type="EMBL" id="RDE07664.1"/>
    </source>
</evidence>
<feature type="binding site" evidence="2">
    <location>
        <position position="27"/>
    </location>
    <ligand>
        <name>Mg(2+)</name>
        <dbReference type="ChEBI" id="CHEBI:18420"/>
    </ligand>
</feature>